<dbReference type="InterPro" id="IPR021146">
    <property type="entry name" value="Phage_gp6-like_head-tail"/>
</dbReference>
<sequence length="97" mass="10756">MSLIELEEVKQHLSISHSYDDVLLTSLIRTAETYAGRYLRCDFGVEFPDGVAEPIKTALSIHIHALYRGRSGETSTGTARLPPGYEVMMAPYRNLAG</sequence>
<evidence type="ECO:0000313" key="1">
    <source>
        <dbReference type="EMBL" id="KZL04546.1"/>
    </source>
</evidence>
<comment type="caution">
    <text evidence="1">The sequence shown here is derived from an EMBL/GenBank/DDBJ whole genome shotgun (WGS) entry which is preliminary data.</text>
</comment>
<dbReference type="STRING" id="989403.SAMN05421798_10479"/>
<dbReference type="Proteomes" id="UP000076577">
    <property type="component" value="Unassembled WGS sequence"/>
</dbReference>
<evidence type="ECO:0000313" key="2">
    <source>
        <dbReference type="Proteomes" id="UP000076577"/>
    </source>
</evidence>
<name>A0A165SVY2_9HYPH</name>
<dbReference type="EMBL" id="LMCB01000161">
    <property type="protein sequence ID" value="KZL04546.1"/>
    <property type="molecule type" value="Genomic_DNA"/>
</dbReference>
<dbReference type="RefSeq" id="WP_068011152.1">
    <property type="nucleotide sequence ID" value="NZ_FOFM01000004.1"/>
</dbReference>
<dbReference type="Pfam" id="PF05135">
    <property type="entry name" value="Phage_connect_1"/>
    <property type="match status" value="1"/>
</dbReference>
<keyword evidence="2" id="KW-1185">Reference proteome</keyword>
<accession>A0A165SVY2</accession>
<protein>
    <submittedName>
        <fullName evidence="1">Phage gp6-like head-tail connector protein</fullName>
    </submittedName>
</protein>
<organism evidence="1 2">
    <name type="scientific">Pseudovibrio axinellae</name>
    <dbReference type="NCBI Taxonomy" id="989403"/>
    <lineage>
        <taxon>Bacteria</taxon>
        <taxon>Pseudomonadati</taxon>
        <taxon>Pseudomonadota</taxon>
        <taxon>Alphaproteobacteria</taxon>
        <taxon>Hyphomicrobiales</taxon>
        <taxon>Stappiaceae</taxon>
        <taxon>Pseudovibrio</taxon>
    </lineage>
</organism>
<gene>
    <name evidence="1" type="ORF">PsAD2_04629</name>
</gene>
<dbReference type="InterPro" id="IPR006450">
    <property type="entry name" value="Phage_HK97_gp6-like"/>
</dbReference>
<dbReference type="PATRIC" id="fig|989403.3.peg.5069"/>
<dbReference type="Gene3D" id="1.10.3230.30">
    <property type="entry name" value="Phage gp6-like head-tail connector protein"/>
    <property type="match status" value="1"/>
</dbReference>
<dbReference type="CDD" id="cd08054">
    <property type="entry name" value="gp6"/>
    <property type="match status" value="1"/>
</dbReference>
<dbReference type="NCBIfam" id="TIGR01560">
    <property type="entry name" value="put_DNA_pack"/>
    <property type="match status" value="1"/>
</dbReference>
<reference evidence="1 2" key="1">
    <citation type="journal article" date="2016" name="Front. Microbiol.">
        <title>Comparative Genomic Analysis Reveals a Diverse Repertoire of Genes Involved in Prokaryote-Eukaryote Interactions within the Pseudovibrio Genus.</title>
        <authorList>
            <person name="Romano S."/>
            <person name="Fernandez-Guerra A."/>
            <person name="Reen F.J."/>
            <person name="Glockner F.O."/>
            <person name="Crowley S.P."/>
            <person name="O'Sullivan O."/>
            <person name="Cotter P.D."/>
            <person name="Adams C."/>
            <person name="Dobson A.D."/>
            <person name="O'Gara F."/>
        </authorList>
    </citation>
    <scope>NUCLEOTIDE SEQUENCE [LARGE SCALE GENOMIC DNA]</scope>
    <source>
        <strain evidence="1 2">Ad2</strain>
    </source>
</reference>
<dbReference type="OrthoDB" id="8452228at2"/>
<dbReference type="AlphaFoldDB" id="A0A165SVY2"/>
<proteinExistence type="predicted"/>